<dbReference type="InterPro" id="IPR039420">
    <property type="entry name" value="WalR-like"/>
</dbReference>
<dbReference type="HOGENOM" id="CLU_000445_90_5_11"/>
<dbReference type="PROSITE" id="PS50110">
    <property type="entry name" value="RESPONSE_REGULATORY"/>
    <property type="match status" value="1"/>
</dbReference>
<sequence length="214" mass="23425">MAAIEDHEATALGITHTVSSSSDLEFQAVFPTVTGYERSGWPYADVVLLDLRLGDDSDPFANAHRLISQGAHVLIYSSLESPYLIRRALQAGVHGVIEKSRPIAELTEAVRTVAAGKVYATADWAAAIDADGDFPHTKLSARQRDVLELYASGESAKRVARLLDLSPETVQDYLERIRTKYALSGRPANTKIELFRRAQEDGLLPGPDDPHAWS</sequence>
<dbReference type="Gene3D" id="3.40.50.2300">
    <property type="match status" value="1"/>
</dbReference>
<dbReference type="PROSITE" id="PS00622">
    <property type="entry name" value="HTH_LUXR_1"/>
    <property type="match status" value="1"/>
</dbReference>
<dbReference type="SUPFAM" id="SSF46894">
    <property type="entry name" value="C-terminal effector domain of the bipartite response regulators"/>
    <property type="match status" value="1"/>
</dbReference>
<dbReference type="InterPro" id="IPR016032">
    <property type="entry name" value="Sig_transdc_resp-reg_C-effctor"/>
</dbReference>
<dbReference type="GO" id="GO:0003677">
    <property type="term" value="F:DNA binding"/>
    <property type="evidence" value="ECO:0007669"/>
    <property type="project" value="UniProtKB-KW"/>
</dbReference>
<dbReference type="PANTHER" id="PTHR43214">
    <property type="entry name" value="TWO-COMPONENT RESPONSE REGULATOR"/>
    <property type="match status" value="1"/>
</dbReference>
<protein>
    <submittedName>
        <fullName evidence="4">Transcriptional regulator</fullName>
    </submittedName>
</protein>
<dbReference type="SMART" id="SM00421">
    <property type="entry name" value="HTH_LUXR"/>
    <property type="match status" value="1"/>
</dbReference>
<feature type="modified residue" description="4-aspartylphosphate" evidence="2">
    <location>
        <position position="50"/>
    </location>
</feature>
<dbReference type="Proteomes" id="UP000015388">
    <property type="component" value="Chromosome"/>
</dbReference>
<dbReference type="eggNOG" id="COG2197">
    <property type="taxonomic scope" value="Bacteria"/>
</dbReference>
<dbReference type="InterPro" id="IPR001789">
    <property type="entry name" value="Sig_transdc_resp-reg_receiver"/>
</dbReference>
<dbReference type="EMBL" id="CP003924">
    <property type="protein sequence ID" value="AGS34363.1"/>
    <property type="molecule type" value="Genomic_DNA"/>
</dbReference>
<dbReference type="AlphaFoldDB" id="S5TI20"/>
<evidence type="ECO:0000313" key="5">
    <source>
        <dbReference type="Proteomes" id="UP000015388"/>
    </source>
</evidence>
<dbReference type="InterPro" id="IPR036388">
    <property type="entry name" value="WH-like_DNA-bd_sf"/>
</dbReference>
<evidence type="ECO:0000259" key="3">
    <source>
        <dbReference type="PROSITE" id="PS50110"/>
    </source>
</evidence>
<dbReference type="InterPro" id="IPR000792">
    <property type="entry name" value="Tscrpt_reg_LuxR_C"/>
</dbReference>
<accession>S5TI20</accession>
<dbReference type="GO" id="GO:0000160">
    <property type="term" value="P:phosphorelay signal transduction system"/>
    <property type="evidence" value="ECO:0007669"/>
    <property type="project" value="InterPro"/>
</dbReference>
<dbReference type="PATRIC" id="fig|1224163.3.peg.883"/>
<evidence type="ECO:0000313" key="4">
    <source>
        <dbReference type="EMBL" id="AGS34363.1"/>
    </source>
</evidence>
<evidence type="ECO:0000256" key="2">
    <source>
        <dbReference type="PROSITE-ProRule" id="PRU00169"/>
    </source>
</evidence>
<dbReference type="Pfam" id="PF00196">
    <property type="entry name" value="GerE"/>
    <property type="match status" value="1"/>
</dbReference>
<feature type="domain" description="Response regulatory" evidence="3">
    <location>
        <begin position="1"/>
        <end position="114"/>
    </location>
</feature>
<gene>
    <name evidence="4" type="ORF">B841_04420</name>
</gene>
<name>S5TI20_9CORY</name>
<dbReference type="PRINTS" id="PR00038">
    <property type="entry name" value="HTHLUXR"/>
</dbReference>
<evidence type="ECO:0000256" key="1">
    <source>
        <dbReference type="ARBA" id="ARBA00023125"/>
    </source>
</evidence>
<keyword evidence="2" id="KW-0597">Phosphoprotein</keyword>
<proteinExistence type="predicted"/>
<dbReference type="KEGG" id="cmd:B841_04420"/>
<dbReference type="STRING" id="1224163.B841_04420"/>
<dbReference type="InterPro" id="IPR011006">
    <property type="entry name" value="CheY-like_superfamily"/>
</dbReference>
<dbReference type="SUPFAM" id="SSF52172">
    <property type="entry name" value="CheY-like"/>
    <property type="match status" value="1"/>
</dbReference>
<organism evidence="4 5">
    <name type="scientific">Corynebacterium maris DSM 45190</name>
    <dbReference type="NCBI Taxonomy" id="1224163"/>
    <lineage>
        <taxon>Bacteria</taxon>
        <taxon>Bacillati</taxon>
        <taxon>Actinomycetota</taxon>
        <taxon>Actinomycetes</taxon>
        <taxon>Mycobacteriales</taxon>
        <taxon>Corynebacteriaceae</taxon>
        <taxon>Corynebacterium</taxon>
    </lineage>
</organism>
<dbReference type="Gene3D" id="1.10.10.10">
    <property type="entry name" value="Winged helix-like DNA-binding domain superfamily/Winged helix DNA-binding domain"/>
    <property type="match status" value="1"/>
</dbReference>
<dbReference type="GO" id="GO:0006355">
    <property type="term" value="P:regulation of DNA-templated transcription"/>
    <property type="evidence" value="ECO:0007669"/>
    <property type="project" value="InterPro"/>
</dbReference>
<keyword evidence="1" id="KW-0238">DNA-binding</keyword>
<reference evidence="4 5" key="1">
    <citation type="submission" date="2012-11" db="EMBL/GenBank/DDBJ databases">
        <title>The complete genome sequence of Corynebacterium maris Coryn-1 (=DSM 45190).</title>
        <authorList>
            <person name="Schaffert L."/>
            <person name="Albersmeier A."/>
            <person name="Kalinowski J."/>
            <person name="Ruckert C."/>
        </authorList>
    </citation>
    <scope>NUCLEOTIDE SEQUENCE [LARGE SCALE GENOMIC DNA]</scope>
    <source>
        <strain evidence="5">Coryn-1</strain>
    </source>
</reference>
<keyword evidence="5" id="KW-1185">Reference proteome</keyword>